<dbReference type="AlphaFoldDB" id="A0A7C9HBN2"/>
<feature type="transmembrane region" description="Helical" evidence="1">
    <location>
        <begin position="262"/>
        <end position="282"/>
    </location>
</feature>
<dbReference type="EMBL" id="VENJ01000017">
    <property type="protein sequence ID" value="MTJ05304.1"/>
    <property type="molecule type" value="Genomic_DNA"/>
</dbReference>
<accession>A0A7C9HBN2</accession>
<protein>
    <submittedName>
        <fullName evidence="2">Uncharacterized protein</fullName>
    </submittedName>
</protein>
<gene>
    <name evidence="2" type="ORF">FH759_11520</name>
</gene>
<reference evidence="2 3" key="1">
    <citation type="submission" date="2019-06" db="EMBL/GenBank/DDBJ databases">
        <title>Enrichment of Autotrophic Halophilic Microorganisms from Red Sea Brine Pool Using Microbial Electrosynthesis System.</title>
        <authorList>
            <person name="Alqahtani M.F."/>
            <person name="Bajracharya S."/>
            <person name="Katuri K.P."/>
            <person name="Ali M."/>
            <person name="Saikaly P.E."/>
        </authorList>
    </citation>
    <scope>NUCLEOTIDE SEQUENCE [LARGE SCALE GENOMIC DNA]</scope>
    <source>
        <strain evidence="2">MES6</strain>
    </source>
</reference>
<keyword evidence="1" id="KW-1133">Transmembrane helix</keyword>
<dbReference type="Proteomes" id="UP000483078">
    <property type="component" value="Unassembled WGS sequence"/>
</dbReference>
<evidence type="ECO:0000256" key="1">
    <source>
        <dbReference type="SAM" id="Phobius"/>
    </source>
</evidence>
<organism evidence="2 3">
    <name type="scientific">Sediminimonas qiaohouensis</name>
    <dbReference type="NCBI Taxonomy" id="552061"/>
    <lineage>
        <taxon>Bacteria</taxon>
        <taxon>Pseudomonadati</taxon>
        <taxon>Pseudomonadota</taxon>
        <taxon>Alphaproteobacteria</taxon>
        <taxon>Rhodobacterales</taxon>
        <taxon>Roseobacteraceae</taxon>
        <taxon>Sediminimonas</taxon>
    </lineage>
</organism>
<sequence>MIKALALIFLNFMNLIGEKGDGAFGPVMKRAGYDGRPPFFIELVQEIDAIREPDDPFVKPLKRDRIVYLKSSGEARGGVFIGGYEAIVNWRFLHGFWIGQRNNLIGYCFLYIVIDDGRISGGIAAVGHRHNHSGNEIRTVRVVNDTYLEISDLDIQVSSSLLLPHFTGDVHSGLSGSVGLARQEEGEKKQNRANTDKDCGIQRIVPHVAGGRLDRLCGGVHSLLGGKVFYLPLAGFFFLALTGLGLGFIFDYVNRDRARKQVGWIILSTCLPLGVACLLLGLP</sequence>
<keyword evidence="1" id="KW-0472">Membrane</keyword>
<evidence type="ECO:0000313" key="3">
    <source>
        <dbReference type="Proteomes" id="UP000483078"/>
    </source>
</evidence>
<evidence type="ECO:0000313" key="2">
    <source>
        <dbReference type="EMBL" id="MTJ05304.1"/>
    </source>
</evidence>
<name>A0A7C9HBN2_9RHOB</name>
<feature type="transmembrane region" description="Helical" evidence="1">
    <location>
        <begin position="229"/>
        <end position="250"/>
    </location>
</feature>
<comment type="caution">
    <text evidence="2">The sequence shown here is derived from an EMBL/GenBank/DDBJ whole genome shotgun (WGS) entry which is preliminary data.</text>
</comment>
<proteinExistence type="predicted"/>
<keyword evidence="1" id="KW-0812">Transmembrane</keyword>